<dbReference type="Pfam" id="PF05354">
    <property type="entry name" value="Phage_attach"/>
    <property type="match status" value="1"/>
</dbReference>
<proteinExistence type="predicted"/>
<sequence length="100" mass="11029">MFNEPLNVFTNPADFGETVMIDGKEVNAIFDREFMTDSGFGVVVANADPQIIVTEDDLPEDVKSVVVTVRGKRYAVAETDFDGCGMVVVQLRAIHDKPTY</sequence>
<evidence type="ECO:0008006" key="3">
    <source>
        <dbReference type="Google" id="ProtNLM"/>
    </source>
</evidence>
<evidence type="ECO:0000313" key="1">
    <source>
        <dbReference type="EMBL" id="EET44739.1"/>
    </source>
</evidence>
<dbReference type="InterPro" id="IPR053734">
    <property type="entry name" value="Phage_Head-Tail_Connect_sf"/>
</dbReference>
<evidence type="ECO:0000313" key="2">
    <source>
        <dbReference type="Proteomes" id="UP000005365"/>
    </source>
</evidence>
<dbReference type="GO" id="GO:0019068">
    <property type="term" value="P:virion assembly"/>
    <property type="evidence" value="ECO:0007669"/>
    <property type="project" value="InterPro"/>
</dbReference>
<gene>
    <name evidence="1" type="ORF">NEISICOT_01402</name>
</gene>
<comment type="caution">
    <text evidence="1">The sequence shown here is derived from an EMBL/GenBank/DDBJ whole genome shotgun (WGS) entry which is preliminary data.</text>
</comment>
<keyword evidence="2" id="KW-1185">Reference proteome</keyword>
<protein>
    <recommendedName>
        <fullName evidence="3">Phage protein</fullName>
    </recommendedName>
</protein>
<name>C6M4F6_NEISI</name>
<dbReference type="Gene3D" id="2.40.10.180">
    <property type="entry name" value="Phage tail proteins"/>
    <property type="match status" value="1"/>
</dbReference>
<dbReference type="InterPro" id="IPR008018">
    <property type="entry name" value="Phage_tail_attach_FII"/>
</dbReference>
<accession>C6M4F6</accession>
<dbReference type="Proteomes" id="UP000005365">
    <property type="component" value="Unassembled WGS sequence"/>
</dbReference>
<dbReference type="AlphaFoldDB" id="C6M4F6"/>
<dbReference type="RefSeq" id="WP_003757672.1">
    <property type="nucleotide sequence ID" value="NZ_ACKO02000007.1"/>
</dbReference>
<reference evidence="1" key="1">
    <citation type="submission" date="2009-07" db="EMBL/GenBank/DDBJ databases">
        <authorList>
            <person name="Weinstock G."/>
            <person name="Sodergren E."/>
            <person name="Clifton S."/>
            <person name="Fulton L."/>
            <person name="Fulton B."/>
            <person name="Courtney L."/>
            <person name="Fronick C."/>
            <person name="Harrison M."/>
            <person name="Strong C."/>
            <person name="Farmer C."/>
            <person name="Delahaunty K."/>
            <person name="Markovic C."/>
            <person name="Hall O."/>
            <person name="Minx P."/>
            <person name="Tomlinson C."/>
            <person name="Mitreva M."/>
            <person name="Nelson J."/>
            <person name="Hou S."/>
            <person name="Wollam A."/>
            <person name="Pepin K.H."/>
            <person name="Johnson M."/>
            <person name="Bhonagiri V."/>
            <person name="Nash W.E."/>
            <person name="Warren W."/>
            <person name="Chinwalla A."/>
            <person name="Mardis E.R."/>
            <person name="Wilson R.K."/>
        </authorList>
    </citation>
    <scope>NUCLEOTIDE SEQUENCE [LARGE SCALE GENOMIC DNA]</scope>
    <source>
        <strain evidence="1">ATCC 29256</strain>
    </source>
</reference>
<dbReference type="EMBL" id="ACKO02000007">
    <property type="protein sequence ID" value="EET44739.1"/>
    <property type="molecule type" value="Genomic_DNA"/>
</dbReference>
<organism evidence="1 2">
    <name type="scientific">Neisseria sicca ATCC 29256</name>
    <dbReference type="NCBI Taxonomy" id="547045"/>
    <lineage>
        <taxon>Bacteria</taxon>
        <taxon>Pseudomonadati</taxon>
        <taxon>Pseudomonadota</taxon>
        <taxon>Betaproteobacteria</taxon>
        <taxon>Neisseriales</taxon>
        <taxon>Neisseriaceae</taxon>
        <taxon>Neisseria</taxon>
    </lineage>
</organism>